<dbReference type="InterPro" id="IPR036890">
    <property type="entry name" value="HATPase_C_sf"/>
</dbReference>
<keyword evidence="3" id="KW-0808">Transferase</keyword>
<evidence type="ECO:0000259" key="2">
    <source>
        <dbReference type="Pfam" id="PF13581"/>
    </source>
</evidence>
<evidence type="ECO:0000256" key="1">
    <source>
        <dbReference type="ARBA" id="ARBA00022527"/>
    </source>
</evidence>
<name>A0A238J9I6_9RHOB</name>
<dbReference type="RefSeq" id="WP_133840691.1">
    <property type="nucleotide sequence ID" value="NZ_FXXP01000001.1"/>
</dbReference>
<accession>A0A238J9I6</accession>
<dbReference type="Gene3D" id="3.30.565.10">
    <property type="entry name" value="Histidine kinase-like ATPase, C-terminal domain"/>
    <property type="match status" value="1"/>
</dbReference>
<keyword evidence="3" id="KW-0418">Kinase</keyword>
<gene>
    <name evidence="3" type="primary">btrW</name>
    <name evidence="3" type="ORF">TRP8649_01125</name>
</gene>
<dbReference type="InterPro" id="IPR050267">
    <property type="entry name" value="Anti-sigma-factor_SerPK"/>
</dbReference>
<dbReference type="EMBL" id="FXXP01000001">
    <property type="protein sequence ID" value="SMX27023.1"/>
    <property type="molecule type" value="Genomic_DNA"/>
</dbReference>
<evidence type="ECO:0000313" key="3">
    <source>
        <dbReference type="EMBL" id="SMX27023.1"/>
    </source>
</evidence>
<dbReference type="PANTHER" id="PTHR35526:SF3">
    <property type="entry name" value="ANTI-SIGMA-F FACTOR RSBW"/>
    <property type="match status" value="1"/>
</dbReference>
<dbReference type="AlphaFoldDB" id="A0A238J9I6"/>
<proteinExistence type="predicted"/>
<reference evidence="4" key="1">
    <citation type="submission" date="2017-05" db="EMBL/GenBank/DDBJ databases">
        <authorList>
            <person name="Rodrigo-Torres L."/>
            <person name="Arahal R. D."/>
            <person name="Lucena T."/>
        </authorList>
    </citation>
    <scope>NUCLEOTIDE SEQUENCE [LARGE SCALE GENOMIC DNA]</scope>
    <source>
        <strain evidence="4">CECT 8649</strain>
    </source>
</reference>
<keyword evidence="4" id="KW-1185">Reference proteome</keyword>
<dbReference type="SUPFAM" id="SSF55874">
    <property type="entry name" value="ATPase domain of HSP90 chaperone/DNA topoisomerase II/histidine kinase"/>
    <property type="match status" value="1"/>
</dbReference>
<dbReference type="Pfam" id="PF13581">
    <property type="entry name" value="HATPase_c_2"/>
    <property type="match status" value="1"/>
</dbReference>
<dbReference type="EC" id="2.7.11.1" evidence="3"/>
<dbReference type="InterPro" id="IPR003594">
    <property type="entry name" value="HATPase_dom"/>
</dbReference>
<feature type="domain" description="Histidine kinase/HSP90-like ATPase" evidence="2">
    <location>
        <begin position="18"/>
        <end position="144"/>
    </location>
</feature>
<dbReference type="OrthoDB" id="9792240at2"/>
<dbReference type="CDD" id="cd16936">
    <property type="entry name" value="HATPase_RsbW-like"/>
    <property type="match status" value="1"/>
</dbReference>
<evidence type="ECO:0000313" key="4">
    <source>
        <dbReference type="Proteomes" id="UP000225972"/>
    </source>
</evidence>
<dbReference type="Proteomes" id="UP000225972">
    <property type="component" value="Unassembled WGS sequence"/>
</dbReference>
<dbReference type="PANTHER" id="PTHR35526">
    <property type="entry name" value="ANTI-SIGMA-F FACTOR RSBW-RELATED"/>
    <property type="match status" value="1"/>
</dbReference>
<organism evidence="3 4">
    <name type="scientific">Pelagimonas phthalicica</name>
    <dbReference type="NCBI Taxonomy" id="1037362"/>
    <lineage>
        <taxon>Bacteria</taxon>
        <taxon>Pseudomonadati</taxon>
        <taxon>Pseudomonadota</taxon>
        <taxon>Alphaproteobacteria</taxon>
        <taxon>Rhodobacterales</taxon>
        <taxon>Roseobacteraceae</taxon>
        <taxon>Pelagimonas</taxon>
    </lineage>
</organism>
<sequence length="153" mass="16963">MTAGSGANDTLAFQYVLRSTPEAVRETLTSLREQLEVSDFHTCPGDMWEVVIAEVLNNIVEHAYKERPDGEIQLDVNFQTAVLKAHFVDCGSAMPHGALPEGKSANVDVDIQDMPEGGFGWYLIRTLSDELTYERRGRENHLSLEMPIQVVGG</sequence>
<keyword evidence="1" id="KW-0723">Serine/threonine-protein kinase</keyword>
<dbReference type="GO" id="GO:0004674">
    <property type="term" value="F:protein serine/threonine kinase activity"/>
    <property type="evidence" value="ECO:0007669"/>
    <property type="project" value="UniProtKB-KW"/>
</dbReference>
<protein>
    <submittedName>
        <fullName evidence="3">Serine/threonine-protein kinase BtrW</fullName>
        <ecNumber evidence="3">2.7.11.1</ecNumber>
    </submittedName>
</protein>